<dbReference type="GO" id="GO:0003677">
    <property type="term" value="F:DNA binding"/>
    <property type="evidence" value="ECO:0007669"/>
    <property type="project" value="UniProtKB-KW"/>
</dbReference>
<dbReference type="PRINTS" id="PR00035">
    <property type="entry name" value="HTHGNTR"/>
</dbReference>
<accession>A0A7S8C8U4</accession>
<dbReference type="Proteomes" id="UP000593594">
    <property type="component" value="Chromosome"/>
</dbReference>
<dbReference type="InterPro" id="IPR011711">
    <property type="entry name" value="GntR_C"/>
</dbReference>
<dbReference type="EMBL" id="CP058214">
    <property type="protein sequence ID" value="QPC45424.1"/>
    <property type="molecule type" value="Genomic_DNA"/>
</dbReference>
<dbReference type="PANTHER" id="PTHR43537:SF5">
    <property type="entry name" value="UXU OPERON TRANSCRIPTIONAL REGULATOR"/>
    <property type="match status" value="1"/>
</dbReference>
<proteinExistence type="predicted"/>
<dbReference type="InterPro" id="IPR036390">
    <property type="entry name" value="WH_DNA-bd_sf"/>
</dbReference>
<keyword evidence="6" id="KW-1185">Reference proteome</keyword>
<evidence type="ECO:0000259" key="4">
    <source>
        <dbReference type="PROSITE" id="PS50949"/>
    </source>
</evidence>
<dbReference type="CDD" id="cd07377">
    <property type="entry name" value="WHTH_GntR"/>
    <property type="match status" value="1"/>
</dbReference>
<dbReference type="InterPro" id="IPR000524">
    <property type="entry name" value="Tscrpt_reg_HTH_GntR"/>
</dbReference>
<name>A0A7S8C8U4_9HYPH</name>
<dbReference type="Pfam" id="PF00392">
    <property type="entry name" value="GntR"/>
    <property type="match status" value="1"/>
</dbReference>
<keyword evidence="1" id="KW-0805">Transcription regulation</keyword>
<dbReference type="GO" id="GO:0003700">
    <property type="term" value="F:DNA-binding transcription factor activity"/>
    <property type="evidence" value="ECO:0007669"/>
    <property type="project" value="InterPro"/>
</dbReference>
<dbReference type="AlphaFoldDB" id="A0A7S8C8U4"/>
<feature type="domain" description="HTH gntR-type" evidence="4">
    <location>
        <begin position="12"/>
        <end position="80"/>
    </location>
</feature>
<dbReference type="SUPFAM" id="SSF46785">
    <property type="entry name" value="Winged helix' DNA-binding domain"/>
    <property type="match status" value="1"/>
</dbReference>
<dbReference type="Gene3D" id="1.10.10.10">
    <property type="entry name" value="Winged helix-like DNA-binding domain superfamily/Winged helix DNA-binding domain"/>
    <property type="match status" value="1"/>
</dbReference>
<reference evidence="5 6" key="1">
    <citation type="submission" date="2020-06" db="EMBL/GenBank/DDBJ databases">
        <title>Genome sequence of 2 isolates from Red Sea Mangroves.</title>
        <authorList>
            <person name="Sefrji F."/>
            <person name="Michoud G."/>
            <person name="Merlino G."/>
            <person name="Daffonchio D."/>
        </authorList>
    </citation>
    <scope>NUCLEOTIDE SEQUENCE [LARGE SCALE GENOMIC DNA]</scope>
    <source>
        <strain evidence="5 6">R1DC25</strain>
    </source>
</reference>
<sequence>MAEGFSPVERPARLSDEIARRIAERIASRALAPGDRLPTEAELCQAFGVSRAVVREAVARLRTDGLVETQRGVGAFVSHSPELSVFRLEAERASPAELRQIFELRTDVEAGAAALAAARCTEAQLEAMRTALSAMAKAVSEGENGTAADVSFHIAIAEATDNPIYRDFLRFLAHRLEQAIGTARRNSATHQGWSERVQIEHEAIFEAIAARDPEAARTAAKAHIINAAHRLGIRSRT</sequence>
<dbReference type="SMART" id="SM00345">
    <property type="entry name" value="HTH_GNTR"/>
    <property type="match status" value="1"/>
</dbReference>
<gene>
    <name evidence="5" type="ORF">HW532_19255</name>
</gene>
<dbReference type="Pfam" id="PF07729">
    <property type="entry name" value="FCD"/>
    <property type="match status" value="1"/>
</dbReference>
<organism evidence="5 6">
    <name type="scientific">Kaustia mangrovi</name>
    <dbReference type="NCBI Taxonomy" id="2593653"/>
    <lineage>
        <taxon>Bacteria</taxon>
        <taxon>Pseudomonadati</taxon>
        <taxon>Pseudomonadota</taxon>
        <taxon>Alphaproteobacteria</taxon>
        <taxon>Hyphomicrobiales</taxon>
        <taxon>Parvibaculaceae</taxon>
        <taxon>Kaustia</taxon>
    </lineage>
</organism>
<evidence type="ECO:0000256" key="2">
    <source>
        <dbReference type="ARBA" id="ARBA00023125"/>
    </source>
</evidence>
<dbReference type="KEGG" id="kmn:HW532_19255"/>
<dbReference type="SMART" id="SM00895">
    <property type="entry name" value="FCD"/>
    <property type="match status" value="1"/>
</dbReference>
<dbReference type="PANTHER" id="PTHR43537">
    <property type="entry name" value="TRANSCRIPTIONAL REGULATOR, GNTR FAMILY"/>
    <property type="match status" value="1"/>
</dbReference>
<keyword evidence="3" id="KW-0804">Transcription</keyword>
<dbReference type="SUPFAM" id="SSF48008">
    <property type="entry name" value="GntR ligand-binding domain-like"/>
    <property type="match status" value="1"/>
</dbReference>
<dbReference type="Gene3D" id="1.20.120.530">
    <property type="entry name" value="GntR ligand-binding domain-like"/>
    <property type="match status" value="1"/>
</dbReference>
<protein>
    <submittedName>
        <fullName evidence="5">FadR family transcriptional regulator</fullName>
    </submittedName>
</protein>
<keyword evidence="2" id="KW-0238">DNA-binding</keyword>
<evidence type="ECO:0000256" key="1">
    <source>
        <dbReference type="ARBA" id="ARBA00023015"/>
    </source>
</evidence>
<dbReference type="PROSITE" id="PS50949">
    <property type="entry name" value="HTH_GNTR"/>
    <property type="match status" value="1"/>
</dbReference>
<evidence type="ECO:0000313" key="6">
    <source>
        <dbReference type="Proteomes" id="UP000593594"/>
    </source>
</evidence>
<dbReference type="InterPro" id="IPR008920">
    <property type="entry name" value="TF_FadR/GntR_C"/>
</dbReference>
<evidence type="ECO:0000313" key="5">
    <source>
        <dbReference type="EMBL" id="QPC45424.1"/>
    </source>
</evidence>
<dbReference type="InterPro" id="IPR036388">
    <property type="entry name" value="WH-like_DNA-bd_sf"/>
</dbReference>
<evidence type="ECO:0000256" key="3">
    <source>
        <dbReference type="ARBA" id="ARBA00023163"/>
    </source>
</evidence>